<gene>
    <name evidence="1" type="ORF">RRG08_001734</name>
</gene>
<protein>
    <submittedName>
        <fullName evidence="1">Uncharacterized protein</fullName>
    </submittedName>
</protein>
<sequence>MYLMLRTSRTPTWQASHALRHRELHQPDAVWPGHAVMLTPGAYWRIDGDKHNWVSSRTPDKSITFSARRREPLIHLLLMVSS</sequence>
<proteinExistence type="predicted"/>
<dbReference type="Proteomes" id="UP001283361">
    <property type="component" value="Unassembled WGS sequence"/>
</dbReference>
<reference evidence="1" key="1">
    <citation type="journal article" date="2023" name="G3 (Bethesda)">
        <title>A reference genome for the long-term kleptoplast-retaining sea slug Elysia crispata morphotype clarki.</title>
        <authorList>
            <person name="Eastman K.E."/>
            <person name="Pendleton A.L."/>
            <person name="Shaikh M.A."/>
            <person name="Suttiyut T."/>
            <person name="Ogas R."/>
            <person name="Tomko P."/>
            <person name="Gavelis G."/>
            <person name="Widhalm J.R."/>
            <person name="Wisecaver J.H."/>
        </authorList>
    </citation>
    <scope>NUCLEOTIDE SEQUENCE</scope>
    <source>
        <strain evidence="1">ECLA1</strain>
    </source>
</reference>
<evidence type="ECO:0000313" key="1">
    <source>
        <dbReference type="EMBL" id="KAK3789346.1"/>
    </source>
</evidence>
<evidence type="ECO:0000313" key="2">
    <source>
        <dbReference type="Proteomes" id="UP001283361"/>
    </source>
</evidence>
<comment type="caution">
    <text evidence="1">The sequence shown here is derived from an EMBL/GenBank/DDBJ whole genome shotgun (WGS) entry which is preliminary data.</text>
</comment>
<dbReference type="AlphaFoldDB" id="A0AAE1E023"/>
<organism evidence="1 2">
    <name type="scientific">Elysia crispata</name>
    <name type="common">lettuce slug</name>
    <dbReference type="NCBI Taxonomy" id="231223"/>
    <lineage>
        <taxon>Eukaryota</taxon>
        <taxon>Metazoa</taxon>
        <taxon>Spiralia</taxon>
        <taxon>Lophotrochozoa</taxon>
        <taxon>Mollusca</taxon>
        <taxon>Gastropoda</taxon>
        <taxon>Heterobranchia</taxon>
        <taxon>Euthyneura</taxon>
        <taxon>Panpulmonata</taxon>
        <taxon>Sacoglossa</taxon>
        <taxon>Placobranchoidea</taxon>
        <taxon>Plakobranchidae</taxon>
        <taxon>Elysia</taxon>
    </lineage>
</organism>
<accession>A0AAE1E023</accession>
<keyword evidence="2" id="KW-1185">Reference proteome</keyword>
<dbReference type="EMBL" id="JAWDGP010001678">
    <property type="protein sequence ID" value="KAK3789346.1"/>
    <property type="molecule type" value="Genomic_DNA"/>
</dbReference>
<name>A0AAE1E023_9GAST</name>